<proteinExistence type="predicted"/>
<dbReference type="InterPro" id="IPR011989">
    <property type="entry name" value="ARM-like"/>
</dbReference>
<dbReference type="InterPro" id="IPR008658">
    <property type="entry name" value="KAP3"/>
</dbReference>
<dbReference type="PANTHER" id="PTHR15605">
    <property type="entry name" value="KINESIN-ASSOCIATED PROTEINS"/>
    <property type="match status" value="1"/>
</dbReference>
<dbReference type="GO" id="GO:0044782">
    <property type="term" value="P:cilium organization"/>
    <property type="evidence" value="ECO:0007669"/>
    <property type="project" value="TreeGrafter"/>
</dbReference>
<protein>
    <recommendedName>
        <fullName evidence="3">Kinesin-associated protein 3</fullName>
    </recommendedName>
</protein>
<comment type="caution">
    <text evidence="1">The sequence shown here is derived from an EMBL/GenBank/DDBJ whole genome shotgun (WGS) entry which is preliminary data.</text>
</comment>
<gene>
    <name evidence="1" type="ORF">CAMP_LOCUS8750</name>
</gene>
<dbReference type="PANTHER" id="PTHR15605:SF2">
    <property type="entry name" value="KINESIN-ASSOCIATED PROTEIN 3"/>
    <property type="match status" value="1"/>
</dbReference>
<evidence type="ECO:0000313" key="2">
    <source>
        <dbReference type="Proteomes" id="UP001152747"/>
    </source>
</evidence>
<dbReference type="GO" id="GO:0016939">
    <property type="term" value="C:kinesin II complex"/>
    <property type="evidence" value="ECO:0007669"/>
    <property type="project" value="TreeGrafter"/>
</dbReference>
<reference evidence="1" key="1">
    <citation type="submission" date="2022-11" db="EMBL/GenBank/DDBJ databases">
        <authorList>
            <person name="Kikuchi T."/>
        </authorList>
    </citation>
    <scope>NUCLEOTIDE SEQUENCE</scope>
    <source>
        <strain evidence="1">PS1010</strain>
    </source>
</reference>
<dbReference type="AlphaFoldDB" id="A0A9P1IKJ0"/>
<dbReference type="GO" id="GO:0019894">
    <property type="term" value="F:kinesin binding"/>
    <property type="evidence" value="ECO:0007669"/>
    <property type="project" value="InterPro"/>
</dbReference>
<keyword evidence="2" id="KW-1185">Reference proteome</keyword>
<dbReference type="GO" id="GO:0035869">
    <property type="term" value="C:ciliary transition zone"/>
    <property type="evidence" value="ECO:0007669"/>
    <property type="project" value="TreeGrafter"/>
</dbReference>
<accession>A0A9P1IKJ0</accession>
<dbReference type="OrthoDB" id="10265679at2759"/>
<dbReference type="Proteomes" id="UP001152747">
    <property type="component" value="Unassembled WGS sequence"/>
</dbReference>
<dbReference type="SMART" id="SM01297">
    <property type="entry name" value="KAP"/>
    <property type="match status" value="1"/>
</dbReference>
<evidence type="ECO:0008006" key="3">
    <source>
        <dbReference type="Google" id="ProtNLM"/>
    </source>
</evidence>
<dbReference type="EMBL" id="CANHGI010000003">
    <property type="protein sequence ID" value="CAI5446113.1"/>
    <property type="molecule type" value="Genomic_DNA"/>
</dbReference>
<dbReference type="Gene3D" id="1.25.10.10">
    <property type="entry name" value="Leucine-rich Repeat Variant"/>
    <property type="match status" value="1"/>
</dbReference>
<dbReference type="SUPFAM" id="SSF48371">
    <property type="entry name" value="ARM repeat"/>
    <property type="match status" value="1"/>
</dbReference>
<organism evidence="1 2">
    <name type="scientific">Caenorhabditis angaria</name>
    <dbReference type="NCBI Taxonomy" id="860376"/>
    <lineage>
        <taxon>Eukaryota</taxon>
        <taxon>Metazoa</taxon>
        <taxon>Ecdysozoa</taxon>
        <taxon>Nematoda</taxon>
        <taxon>Chromadorea</taxon>
        <taxon>Rhabditida</taxon>
        <taxon>Rhabditina</taxon>
        <taxon>Rhabditomorpha</taxon>
        <taxon>Rhabditoidea</taxon>
        <taxon>Rhabditidae</taxon>
        <taxon>Peloderinae</taxon>
        <taxon>Caenorhabditis</taxon>
    </lineage>
</organism>
<dbReference type="GO" id="GO:0007018">
    <property type="term" value="P:microtubule-based movement"/>
    <property type="evidence" value="ECO:0007669"/>
    <property type="project" value="TreeGrafter"/>
</dbReference>
<evidence type="ECO:0000313" key="1">
    <source>
        <dbReference type="EMBL" id="CAI5446113.1"/>
    </source>
</evidence>
<name>A0A9P1IKJ0_9PELO</name>
<dbReference type="Pfam" id="PF05804">
    <property type="entry name" value="KAP"/>
    <property type="match status" value="1"/>
</dbReference>
<dbReference type="GO" id="GO:0005930">
    <property type="term" value="C:axoneme"/>
    <property type="evidence" value="ECO:0007669"/>
    <property type="project" value="TreeGrafter"/>
</dbReference>
<dbReference type="InterPro" id="IPR016024">
    <property type="entry name" value="ARM-type_fold"/>
</dbReference>
<sequence>MLRPGSSISFNSSTSMTKCSIDAHPTEQAIVIKFDNSSDQRGRAVSANVSTQQKIVHLKELTPEVDVSVLTDVVMKRCQFIPSNSKRELEQVLYYLKNRGSTKLTTRSRSSSAVSFDRKPMTPMNVNMDKLDDYIECFYGETSTEKNQGAMSIYELSKNGANLKEMSQNERLLGALARVFREDWKKNFDVSTNIMSTFVSLSKYTDYHSILLHHKIGSLCVNAIEHETKRYDMWNAEMKKANSDTVRKLKTAIRKQANLLAVCVTLLTNLAVDINVEVKMIRRDLVAHLIKCLQMSTNPHNALTLSTIKLLLKLSIFEENKIVMENHGIVEKLLKIFPIQDAELRKVTMKLLFNLAFDAKNVPKMVDGGLVPHVASLIEEDGKALNLLYLLSCNDDAKAMLAFTDAIQLLMRDVLSGGGSEVTKAVLLNTCIEKRNAQLVCGPNGQGLDLLLDLALNSRDLMLIKVVRAIAAHEGQTQNLFLKWITKLLEIAMHEGCDSSESKSSFGLECMGTIAEIRVANWQKIIQENDMIEWMKELLQYNFHESEERSIMNEKKPLQLQVVVACGTMARKLEAARCLIPLIDIFLGLLRSTQLDDEFVVQLLFVFLQLLRHKELANRLMGPESALGALMIDLMHDANSAVREVCDNALLIMEEHSKDWAKKIAGERFKWHNSQWLEMVEQHDENAYYEEEEDYGADMNFDHYDDEYDMNERLF</sequence>